<gene>
    <name evidence="2" type="ORF">SMTD_LOCUS16833</name>
</gene>
<keyword evidence="3" id="KW-1185">Reference proteome</keyword>
<dbReference type="EMBL" id="UZAL01037763">
    <property type="protein sequence ID" value="VDP72479.1"/>
    <property type="molecule type" value="Genomic_DNA"/>
</dbReference>
<sequence>MKTSTSEVKHGIQWIDYKQIDDLDFTDDMTLRSHSHEQMHVKTTSVASASASEGLNMHEGKSKILK</sequence>
<protein>
    <submittedName>
        <fullName evidence="2">Uncharacterized protein</fullName>
    </submittedName>
</protein>
<evidence type="ECO:0000313" key="3">
    <source>
        <dbReference type="Proteomes" id="UP000269396"/>
    </source>
</evidence>
<evidence type="ECO:0000313" key="2">
    <source>
        <dbReference type="EMBL" id="VDP72479.1"/>
    </source>
</evidence>
<reference evidence="2 3" key="1">
    <citation type="submission" date="2018-11" db="EMBL/GenBank/DDBJ databases">
        <authorList>
            <consortium name="Pathogen Informatics"/>
        </authorList>
    </citation>
    <scope>NUCLEOTIDE SEQUENCE [LARGE SCALE GENOMIC DNA]</scope>
    <source>
        <strain>Denwood</strain>
        <strain evidence="3">Zambia</strain>
    </source>
</reference>
<name>A0A183PR47_9TREM</name>
<proteinExistence type="predicted"/>
<feature type="compositionally biased region" description="Basic and acidic residues" evidence="1">
    <location>
        <begin position="56"/>
        <end position="66"/>
    </location>
</feature>
<dbReference type="AlphaFoldDB" id="A0A183PR47"/>
<evidence type="ECO:0000256" key="1">
    <source>
        <dbReference type="SAM" id="MobiDB-lite"/>
    </source>
</evidence>
<dbReference type="Proteomes" id="UP000269396">
    <property type="component" value="Unassembled WGS sequence"/>
</dbReference>
<accession>A0A183PR47</accession>
<organism evidence="2 3">
    <name type="scientific">Schistosoma mattheei</name>
    <dbReference type="NCBI Taxonomy" id="31246"/>
    <lineage>
        <taxon>Eukaryota</taxon>
        <taxon>Metazoa</taxon>
        <taxon>Spiralia</taxon>
        <taxon>Lophotrochozoa</taxon>
        <taxon>Platyhelminthes</taxon>
        <taxon>Trematoda</taxon>
        <taxon>Digenea</taxon>
        <taxon>Strigeidida</taxon>
        <taxon>Schistosomatoidea</taxon>
        <taxon>Schistosomatidae</taxon>
        <taxon>Schistosoma</taxon>
    </lineage>
</organism>
<feature type="region of interest" description="Disordered" evidence="1">
    <location>
        <begin position="36"/>
        <end position="66"/>
    </location>
</feature>